<accession>A0A0K2VZA6</accession>
<sequence>MLCAFPPRTKPDRFEPGALVRTKLQSALSQSAPKSEARGGRYMMFAKQSLRWLTG</sequence>
<protein>
    <submittedName>
        <fullName evidence="1">Uncharacterized protein</fullName>
    </submittedName>
</protein>
<dbReference type="AlphaFoldDB" id="A0A0K2VZA6"/>
<dbReference type="Proteomes" id="UP000182888">
    <property type="component" value="Unassembled WGS sequence"/>
</dbReference>
<proteinExistence type="predicted"/>
<gene>
    <name evidence="1" type="ORF">MPL1032_210084</name>
</gene>
<name>A0A0K2VZA6_MESPL</name>
<evidence type="ECO:0000313" key="1">
    <source>
        <dbReference type="EMBL" id="CDX57353.1"/>
    </source>
</evidence>
<evidence type="ECO:0000313" key="2">
    <source>
        <dbReference type="Proteomes" id="UP000182888"/>
    </source>
</evidence>
<dbReference type="EMBL" id="CCND01000014">
    <property type="protein sequence ID" value="CDX57353.1"/>
    <property type="molecule type" value="Genomic_DNA"/>
</dbReference>
<reference evidence="2" key="1">
    <citation type="submission" date="2014-08" db="EMBL/GenBank/DDBJ databases">
        <authorList>
            <person name="Edwards T."/>
        </authorList>
    </citation>
    <scope>NUCLEOTIDE SEQUENCE [LARGE SCALE GENOMIC DNA]</scope>
</reference>
<organism evidence="1 2">
    <name type="scientific">Mesorhizobium plurifarium</name>
    <dbReference type="NCBI Taxonomy" id="69974"/>
    <lineage>
        <taxon>Bacteria</taxon>
        <taxon>Pseudomonadati</taxon>
        <taxon>Pseudomonadota</taxon>
        <taxon>Alphaproteobacteria</taxon>
        <taxon>Hyphomicrobiales</taxon>
        <taxon>Phyllobacteriaceae</taxon>
        <taxon>Mesorhizobium</taxon>
    </lineage>
</organism>